<dbReference type="InterPro" id="IPR036942">
    <property type="entry name" value="Beta-barrel_TonB_sf"/>
</dbReference>
<dbReference type="EMBL" id="FQYI01000008">
    <property type="protein sequence ID" value="SHJ05067.1"/>
    <property type="molecule type" value="Genomic_DNA"/>
</dbReference>
<evidence type="ECO:0000256" key="3">
    <source>
        <dbReference type="ARBA" id="ARBA00022452"/>
    </source>
</evidence>
<dbReference type="InterPro" id="IPR023996">
    <property type="entry name" value="TonB-dep_OMP_SusC/RagA"/>
</dbReference>
<keyword evidence="6 8" id="KW-0472">Membrane</keyword>
<evidence type="ECO:0000256" key="6">
    <source>
        <dbReference type="ARBA" id="ARBA00023136"/>
    </source>
</evidence>
<keyword evidence="5 9" id="KW-0798">TonB box</keyword>
<evidence type="ECO:0000259" key="12">
    <source>
        <dbReference type="Pfam" id="PF07715"/>
    </source>
</evidence>
<dbReference type="STRING" id="1118202.SAMN05443429_10860"/>
<reference evidence="13 14" key="1">
    <citation type="submission" date="2016-11" db="EMBL/GenBank/DDBJ databases">
        <authorList>
            <person name="Jaros S."/>
            <person name="Januszkiewicz K."/>
            <person name="Wedrychowicz H."/>
        </authorList>
    </citation>
    <scope>NUCLEOTIDE SEQUENCE [LARGE SCALE GENOMIC DNA]</scope>
    <source>
        <strain evidence="13 14">DSM 25479</strain>
    </source>
</reference>
<dbReference type="AlphaFoldDB" id="A0A1M6G5K5"/>
<feature type="domain" description="TonB-dependent receptor-like beta-barrel" evidence="11">
    <location>
        <begin position="371"/>
        <end position="952"/>
    </location>
</feature>
<evidence type="ECO:0000256" key="2">
    <source>
        <dbReference type="ARBA" id="ARBA00022448"/>
    </source>
</evidence>
<dbReference type="InterPro" id="IPR037066">
    <property type="entry name" value="Plug_dom_sf"/>
</dbReference>
<dbReference type="InterPro" id="IPR000531">
    <property type="entry name" value="Beta-barrel_TonB"/>
</dbReference>
<dbReference type="InterPro" id="IPR012910">
    <property type="entry name" value="Plug_dom"/>
</dbReference>
<evidence type="ECO:0000256" key="5">
    <source>
        <dbReference type="ARBA" id="ARBA00023077"/>
    </source>
</evidence>
<keyword evidence="3 8" id="KW-1134">Transmembrane beta strand</keyword>
<dbReference type="Proteomes" id="UP000184335">
    <property type="component" value="Unassembled WGS sequence"/>
</dbReference>
<keyword evidence="10" id="KW-0732">Signal</keyword>
<dbReference type="Gene3D" id="2.170.130.10">
    <property type="entry name" value="TonB-dependent receptor, plug domain"/>
    <property type="match status" value="1"/>
</dbReference>
<dbReference type="Pfam" id="PF00593">
    <property type="entry name" value="TonB_dep_Rec_b-barrel"/>
    <property type="match status" value="1"/>
</dbReference>
<keyword evidence="2 8" id="KW-0813">Transport</keyword>
<dbReference type="PROSITE" id="PS52016">
    <property type="entry name" value="TONB_DEPENDENT_REC_3"/>
    <property type="match status" value="1"/>
</dbReference>
<dbReference type="Gene3D" id="2.40.170.20">
    <property type="entry name" value="TonB-dependent receptor, beta-barrel domain"/>
    <property type="match status" value="1"/>
</dbReference>
<evidence type="ECO:0000256" key="8">
    <source>
        <dbReference type="PROSITE-ProRule" id="PRU01360"/>
    </source>
</evidence>
<gene>
    <name evidence="13" type="ORF">SAMN05443429_10860</name>
</gene>
<dbReference type="Pfam" id="PF07715">
    <property type="entry name" value="Plug"/>
    <property type="match status" value="1"/>
</dbReference>
<accession>A0A1M6G5K5</accession>
<sequence>MLSKFKQVKKSVQKIIVLAAAGLLSCELAAQTAQNPPVQDTLRERQIKEVVVTALGIKREQKALGYSAEKLNEEVFETAQFNNFATAMEGKVAGLKVLTPNAGPLETARIKLRGETSMVNADNAALIVIDGIPIDQQIVGTGAPAYGSTTEVPIDYGNILNSINAEDIESVTVLKGASASALYGERGANGAIMITTKSGRGKSGKLNIGYIANTSFETVLKWPDWQYEYGQGGSSSLTYYSYGASPDGVSTGATSSAFGPKFEGQYYFQYDPNVEGQGAERTLWRPYKRNVKDFFQTGTNYSNTLTLDAGWQRMNFRSSLNYTKNEWIMPNTGFERFTTNNTFNVNITDKFKAAFKVIYSNTNSDNLPATGYNNHSINYFMIFQNPNIDLAWYRPIWKKDKYQQEQIHPFSSYIDNPYLIAYEMTNAMNKNNVLGGVTLNYAITPNLDLMLRTGAEFTRDNRWERRPWNSAKFGKGQFTETKIDTRDLNHDLLATYKNDFGRFDMRASIGGSLRDFRRRTKRNVAKGLVEPGIYTLENGVSVDRRYLPYDKKTNSVYGMVNVGFDDKVYIDFTGRNDWTSTLPEKNWSFFYPSVSASVLLNNIFELGTKINLFKLRGSWAKTGFGTSPYQLTRYYDPIEFYDDSYVLQSRMYNPDLKPKFNTNIEGGFDLNMFRNRLTFNATYYENRTKNEVYAVPVLIETGYTRRLINSGLVRNRGVELSTDVVAVKTKGVQWTIGANWSMNRNKILEVPEIYADDPQGYTYATAGTVYFNAVKGGSLGDLYGYKLVRDPQGNVVYGSDGFTARNSYVEKVGNAFPKWRAGIQNSLRVGNFDFAVSFDGQYKGIVYSQTHHKMSEQGKLKHTLRFRDNPGGMMVGEGVVQNPDGSYSPNTKEVLVSRWYSDYYRRANVETNSFDASFIKLRDARIGYRFNKNVTQSMKLQEFSIALYGKNLAMWTKDFPIFDPETAAMDDADITPGVDIGALPSTRTFGISINVKF</sequence>
<keyword evidence="7 8" id="KW-0998">Cell outer membrane</keyword>
<feature type="chain" id="PRO_5013042321" evidence="10">
    <location>
        <begin position="30"/>
        <end position="997"/>
    </location>
</feature>
<feature type="domain" description="TonB-dependent receptor plug" evidence="12">
    <location>
        <begin position="64"/>
        <end position="191"/>
    </location>
</feature>
<dbReference type="SUPFAM" id="SSF56935">
    <property type="entry name" value="Porins"/>
    <property type="match status" value="1"/>
</dbReference>
<dbReference type="InterPro" id="IPR023997">
    <property type="entry name" value="TonB-dep_OMP_SusC/RagA_CS"/>
</dbReference>
<dbReference type="NCBIfam" id="TIGR04056">
    <property type="entry name" value="OMP_RagA_SusC"/>
    <property type="match status" value="1"/>
</dbReference>
<dbReference type="NCBIfam" id="TIGR04057">
    <property type="entry name" value="SusC_RagA_signa"/>
    <property type="match status" value="1"/>
</dbReference>
<proteinExistence type="inferred from homology"/>
<dbReference type="GO" id="GO:0009279">
    <property type="term" value="C:cell outer membrane"/>
    <property type="evidence" value="ECO:0007669"/>
    <property type="project" value="UniProtKB-SubCell"/>
</dbReference>
<dbReference type="PROSITE" id="PS51257">
    <property type="entry name" value="PROKAR_LIPOPROTEIN"/>
    <property type="match status" value="1"/>
</dbReference>
<evidence type="ECO:0000313" key="14">
    <source>
        <dbReference type="Proteomes" id="UP000184335"/>
    </source>
</evidence>
<evidence type="ECO:0000259" key="11">
    <source>
        <dbReference type="Pfam" id="PF00593"/>
    </source>
</evidence>
<comment type="similarity">
    <text evidence="8 9">Belongs to the TonB-dependent receptor family.</text>
</comment>
<evidence type="ECO:0000256" key="1">
    <source>
        <dbReference type="ARBA" id="ARBA00004571"/>
    </source>
</evidence>
<evidence type="ECO:0000256" key="9">
    <source>
        <dbReference type="RuleBase" id="RU003357"/>
    </source>
</evidence>
<dbReference type="InterPro" id="IPR039426">
    <property type="entry name" value="TonB-dep_rcpt-like"/>
</dbReference>
<comment type="subcellular location">
    <subcellularLocation>
        <location evidence="1 8">Cell outer membrane</location>
        <topology evidence="1 8">Multi-pass membrane protein</topology>
    </subcellularLocation>
</comment>
<protein>
    <submittedName>
        <fullName evidence="13">TonB-linked outer membrane protein, SusC/RagA family</fullName>
    </submittedName>
</protein>
<organism evidence="13 14">
    <name type="scientific">Cruoricaptor ignavus</name>
    <dbReference type="NCBI Taxonomy" id="1118202"/>
    <lineage>
        <taxon>Bacteria</taxon>
        <taxon>Pseudomonadati</taxon>
        <taxon>Bacteroidota</taxon>
        <taxon>Flavobacteriia</taxon>
        <taxon>Flavobacteriales</taxon>
        <taxon>Weeksellaceae</taxon>
        <taxon>Cruoricaptor</taxon>
    </lineage>
</organism>
<evidence type="ECO:0000256" key="4">
    <source>
        <dbReference type="ARBA" id="ARBA00022692"/>
    </source>
</evidence>
<name>A0A1M6G5K5_9FLAO</name>
<keyword evidence="4 8" id="KW-0812">Transmembrane</keyword>
<evidence type="ECO:0000313" key="13">
    <source>
        <dbReference type="EMBL" id="SHJ05067.1"/>
    </source>
</evidence>
<keyword evidence="14" id="KW-1185">Reference proteome</keyword>
<evidence type="ECO:0000256" key="10">
    <source>
        <dbReference type="SAM" id="SignalP"/>
    </source>
</evidence>
<feature type="signal peptide" evidence="10">
    <location>
        <begin position="1"/>
        <end position="29"/>
    </location>
</feature>
<evidence type="ECO:0000256" key="7">
    <source>
        <dbReference type="ARBA" id="ARBA00023237"/>
    </source>
</evidence>